<dbReference type="AlphaFoldDB" id="A0A0F9M2L6"/>
<comment type="caution">
    <text evidence="1">The sequence shown here is derived from an EMBL/GenBank/DDBJ whole genome shotgun (WGS) entry which is preliminary data.</text>
</comment>
<proteinExistence type="predicted"/>
<gene>
    <name evidence="1" type="ORF">LCGC14_1436350</name>
</gene>
<protein>
    <submittedName>
        <fullName evidence="1">Uncharacterized protein</fullName>
    </submittedName>
</protein>
<organism evidence="1">
    <name type="scientific">marine sediment metagenome</name>
    <dbReference type="NCBI Taxonomy" id="412755"/>
    <lineage>
        <taxon>unclassified sequences</taxon>
        <taxon>metagenomes</taxon>
        <taxon>ecological metagenomes</taxon>
    </lineage>
</organism>
<evidence type="ECO:0000313" key="1">
    <source>
        <dbReference type="EMBL" id="KKM70875.1"/>
    </source>
</evidence>
<reference evidence="1" key="1">
    <citation type="journal article" date="2015" name="Nature">
        <title>Complex archaea that bridge the gap between prokaryotes and eukaryotes.</title>
        <authorList>
            <person name="Spang A."/>
            <person name="Saw J.H."/>
            <person name="Jorgensen S.L."/>
            <person name="Zaremba-Niedzwiedzka K."/>
            <person name="Martijn J."/>
            <person name="Lind A.E."/>
            <person name="van Eijk R."/>
            <person name="Schleper C."/>
            <person name="Guy L."/>
            <person name="Ettema T.J."/>
        </authorList>
    </citation>
    <scope>NUCLEOTIDE SEQUENCE</scope>
</reference>
<sequence>MNGITFQQIEDLNAEEAAQMQRYVNNRLTTKRMAEGQRKEELGEIEDERED</sequence>
<name>A0A0F9M2L6_9ZZZZ</name>
<dbReference type="EMBL" id="LAZR01009735">
    <property type="protein sequence ID" value="KKM70875.1"/>
    <property type="molecule type" value="Genomic_DNA"/>
</dbReference>
<accession>A0A0F9M2L6</accession>